<evidence type="ECO:0000313" key="3">
    <source>
        <dbReference type="Proteomes" id="UP001371218"/>
    </source>
</evidence>
<reference evidence="2 3" key="1">
    <citation type="submission" date="2024-04" db="EMBL/GenBank/DDBJ databases">
        <title>Novel species of the genus Ideonella isolated from streams.</title>
        <authorList>
            <person name="Lu H."/>
        </authorList>
    </citation>
    <scope>NUCLEOTIDE SEQUENCE [LARGE SCALE GENOMIC DNA]</scope>
    <source>
        <strain evidence="2 3">DXS29W</strain>
    </source>
</reference>
<evidence type="ECO:0000313" key="2">
    <source>
        <dbReference type="EMBL" id="MEK8031444.1"/>
    </source>
</evidence>
<comment type="caution">
    <text evidence="2">The sequence shown here is derived from an EMBL/GenBank/DDBJ whole genome shotgun (WGS) entry which is preliminary data.</text>
</comment>
<keyword evidence="3" id="KW-1185">Reference proteome</keyword>
<organism evidence="2 3">
    <name type="scientific">Ideonella lacteola</name>
    <dbReference type="NCBI Taxonomy" id="2984193"/>
    <lineage>
        <taxon>Bacteria</taxon>
        <taxon>Pseudomonadati</taxon>
        <taxon>Pseudomonadota</taxon>
        <taxon>Betaproteobacteria</taxon>
        <taxon>Burkholderiales</taxon>
        <taxon>Sphaerotilaceae</taxon>
        <taxon>Ideonella</taxon>
    </lineage>
</organism>
<proteinExistence type="predicted"/>
<protein>
    <submittedName>
        <fullName evidence="2">Uncharacterized protein</fullName>
    </submittedName>
</protein>
<sequence length="90" mass="9930">MNATDIRPTPSTPEDQETWIQLFASRITACWPRLDATDAEHVGDGLSREERWRSIEPTLAAERWMAQVMGPTAASGATPAKTPRPTEPTP</sequence>
<name>A0ABU9BNV7_9BURK</name>
<dbReference type="RefSeq" id="WP_341425822.1">
    <property type="nucleotide sequence ID" value="NZ_JBBUTG010000005.1"/>
</dbReference>
<accession>A0ABU9BNV7</accession>
<gene>
    <name evidence="2" type="ORF">AACH06_11500</name>
</gene>
<evidence type="ECO:0000256" key="1">
    <source>
        <dbReference type="SAM" id="MobiDB-lite"/>
    </source>
</evidence>
<dbReference type="Proteomes" id="UP001371218">
    <property type="component" value="Unassembled WGS sequence"/>
</dbReference>
<dbReference type="EMBL" id="JBBUTG010000005">
    <property type="protein sequence ID" value="MEK8031444.1"/>
    <property type="molecule type" value="Genomic_DNA"/>
</dbReference>
<feature type="region of interest" description="Disordered" evidence="1">
    <location>
        <begin position="70"/>
        <end position="90"/>
    </location>
</feature>